<keyword evidence="3" id="KW-0804">Transcription</keyword>
<dbReference type="InterPro" id="IPR050109">
    <property type="entry name" value="HTH-type_TetR-like_transc_reg"/>
</dbReference>
<accession>A0ABT0B306</accession>
<sequence length="373" mass="40168">MSGIPVSSIYHHFGSLEQLFVVAQEFAQTEAQGWCDAQLRQISDFPGQRSAFAGFFSELVDGWSCGQRRLAFSWREAQVLATTGDMLTDVAGGWEGLWSGFWQEAGRAFSLGCESIVAARVFENESLLHMLHWRRIVDRAGLAEFGQGLGAWLTGTPMPAAPWREFAREQAMRSVPALPARDAVAMAIVAAAGELIGRGGVAHLTHRAVAQRAGVTLGVVLHRFRTKAQLVEAAFEAIYLSLVSGGEIRPTGADAPLPVADMDEMAGLIIRTPAERGLQELFLAAARDPSLIQFGAQFRYTRGRKSWGTVQAIAGSGREVGNLEAALFSSFASSLARACGTTEGEAARREIQRELQVVADLIANGDSGTCRVS</sequence>
<dbReference type="InterPro" id="IPR009057">
    <property type="entry name" value="Homeodomain-like_sf"/>
</dbReference>
<comment type="caution">
    <text evidence="6">The sequence shown here is derived from an EMBL/GenBank/DDBJ whole genome shotgun (WGS) entry which is preliminary data.</text>
</comment>
<keyword evidence="2 4" id="KW-0238">DNA-binding</keyword>
<reference evidence="6" key="1">
    <citation type="submission" date="2022-03" db="EMBL/GenBank/DDBJ databases">
        <title>Identification of a novel bacterium isolated from mangrove sediments.</title>
        <authorList>
            <person name="Pan X."/>
        </authorList>
    </citation>
    <scope>NUCLEOTIDE SEQUENCE</scope>
    <source>
        <strain evidence="6">B2580</strain>
    </source>
</reference>
<dbReference type="PROSITE" id="PS50977">
    <property type="entry name" value="HTH_TETR_2"/>
    <property type="match status" value="1"/>
</dbReference>
<evidence type="ECO:0000256" key="4">
    <source>
        <dbReference type="PROSITE-ProRule" id="PRU00335"/>
    </source>
</evidence>
<gene>
    <name evidence="6" type="ORF">MTR64_12720</name>
</gene>
<protein>
    <submittedName>
        <fullName evidence="6">TetR/AcrR family transcriptional regulator</fullName>
    </submittedName>
</protein>
<evidence type="ECO:0000256" key="3">
    <source>
        <dbReference type="ARBA" id="ARBA00023163"/>
    </source>
</evidence>
<dbReference type="Proteomes" id="UP001162880">
    <property type="component" value="Unassembled WGS sequence"/>
</dbReference>
<feature type="domain" description="HTH tetR-type" evidence="5">
    <location>
        <begin position="182"/>
        <end position="242"/>
    </location>
</feature>
<dbReference type="EMBL" id="JALHLE010000019">
    <property type="protein sequence ID" value="MCJ2179432.1"/>
    <property type="molecule type" value="Genomic_DNA"/>
</dbReference>
<keyword evidence="7" id="KW-1185">Reference proteome</keyword>
<dbReference type="Pfam" id="PF00440">
    <property type="entry name" value="TetR_N"/>
    <property type="match status" value="1"/>
</dbReference>
<evidence type="ECO:0000313" key="6">
    <source>
        <dbReference type="EMBL" id="MCJ2179432.1"/>
    </source>
</evidence>
<dbReference type="PANTHER" id="PTHR30055:SF234">
    <property type="entry name" value="HTH-TYPE TRANSCRIPTIONAL REGULATOR BETI"/>
    <property type="match status" value="1"/>
</dbReference>
<proteinExistence type="predicted"/>
<dbReference type="Gene3D" id="1.10.357.10">
    <property type="entry name" value="Tetracycline Repressor, domain 2"/>
    <property type="match status" value="2"/>
</dbReference>
<dbReference type="PANTHER" id="PTHR30055">
    <property type="entry name" value="HTH-TYPE TRANSCRIPTIONAL REGULATOR RUTR"/>
    <property type="match status" value="1"/>
</dbReference>
<keyword evidence="1" id="KW-0805">Transcription regulation</keyword>
<evidence type="ECO:0000259" key="5">
    <source>
        <dbReference type="PROSITE" id="PS50977"/>
    </source>
</evidence>
<dbReference type="PRINTS" id="PR00455">
    <property type="entry name" value="HTHTETR"/>
</dbReference>
<organism evidence="6 7">
    <name type="scientific">Novosphingobium album</name>
    <name type="common">ex Hu et al. 2023</name>
    <dbReference type="NCBI Taxonomy" id="2930093"/>
    <lineage>
        <taxon>Bacteria</taxon>
        <taxon>Pseudomonadati</taxon>
        <taxon>Pseudomonadota</taxon>
        <taxon>Alphaproteobacteria</taxon>
        <taxon>Sphingomonadales</taxon>
        <taxon>Sphingomonadaceae</taxon>
        <taxon>Novosphingobium</taxon>
    </lineage>
</organism>
<dbReference type="InterPro" id="IPR001647">
    <property type="entry name" value="HTH_TetR"/>
</dbReference>
<dbReference type="SUPFAM" id="SSF46689">
    <property type="entry name" value="Homeodomain-like"/>
    <property type="match status" value="1"/>
</dbReference>
<name>A0ABT0B306_9SPHN</name>
<evidence type="ECO:0000256" key="2">
    <source>
        <dbReference type="ARBA" id="ARBA00023125"/>
    </source>
</evidence>
<evidence type="ECO:0000256" key="1">
    <source>
        <dbReference type="ARBA" id="ARBA00023015"/>
    </source>
</evidence>
<evidence type="ECO:0000313" key="7">
    <source>
        <dbReference type="Proteomes" id="UP001162880"/>
    </source>
</evidence>
<feature type="DNA-binding region" description="H-T-H motif" evidence="4">
    <location>
        <begin position="205"/>
        <end position="224"/>
    </location>
</feature>